<keyword evidence="2" id="KW-1185">Reference proteome</keyword>
<protein>
    <submittedName>
        <fullName evidence="1">Uncharacterized protein</fullName>
    </submittedName>
</protein>
<organism evidence="1 2">
    <name type="scientific">Cupriavidus basilensis</name>
    <dbReference type="NCBI Taxonomy" id="68895"/>
    <lineage>
        <taxon>Bacteria</taxon>
        <taxon>Pseudomonadati</taxon>
        <taxon>Pseudomonadota</taxon>
        <taxon>Betaproteobacteria</taxon>
        <taxon>Burkholderiales</taxon>
        <taxon>Burkholderiaceae</taxon>
        <taxon>Cupriavidus</taxon>
    </lineage>
</organism>
<dbReference type="EMBL" id="CP010536">
    <property type="protein sequence ID" value="AJG21433.1"/>
    <property type="molecule type" value="Genomic_DNA"/>
</dbReference>
<sequence>MGAVRRVVGPVRVAAVFIRHSRGAGMTIWHQAPTLAL</sequence>
<proteinExistence type="predicted"/>
<dbReference type="AlphaFoldDB" id="A0A0C4YEZ6"/>
<evidence type="ECO:0000313" key="2">
    <source>
        <dbReference type="Proteomes" id="UP000031843"/>
    </source>
</evidence>
<accession>A0A0C4YEZ6</accession>
<reference evidence="1 2" key="1">
    <citation type="journal article" date="2015" name="Genome Announc.">
        <title>Complete Genome Sequence of Cupriavidus basilensis 4G11, Isolated from the Oak Ridge Field Research Center Site.</title>
        <authorList>
            <person name="Ray J."/>
            <person name="Waters R.J."/>
            <person name="Skerker J.M."/>
            <person name="Kuehl J.V."/>
            <person name="Price M.N."/>
            <person name="Huang J."/>
            <person name="Chakraborty R."/>
            <person name="Arkin A.P."/>
            <person name="Deutschbauer A."/>
        </authorList>
    </citation>
    <scope>NUCLEOTIDE SEQUENCE [LARGE SCALE GENOMIC DNA]</scope>
    <source>
        <strain evidence="1">4G11</strain>
    </source>
</reference>
<evidence type="ECO:0000313" key="1">
    <source>
        <dbReference type="EMBL" id="AJG21433.1"/>
    </source>
</evidence>
<dbReference type="KEGG" id="cbw:RR42_m4085"/>
<name>A0A0C4YEZ6_9BURK</name>
<dbReference type="Proteomes" id="UP000031843">
    <property type="component" value="Chromosome main"/>
</dbReference>
<gene>
    <name evidence="1" type="ORF">RR42_m4085</name>
</gene>